<protein>
    <recommendedName>
        <fullName evidence="3">DUF4397 domain-containing protein</fullName>
    </recommendedName>
</protein>
<evidence type="ECO:0000313" key="1">
    <source>
        <dbReference type="EMBL" id="GEK54136.1"/>
    </source>
</evidence>
<dbReference type="AlphaFoldDB" id="A0A510XSY2"/>
<name>A0A510XSY2_9GAMM</name>
<gene>
    <name evidence="1" type="ORF">PES01_09810</name>
</gene>
<accession>A0A510XSY2</accession>
<dbReference type="RefSeq" id="WP_089348535.1">
    <property type="nucleotide sequence ID" value="NZ_BJUM01000007.1"/>
</dbReference>
<organism evidence="1 2">
    <name type="scientific">Pseudoalteromonas espejiana</name>
    <dbReference type="NCBI Taxonomy" id="28107"/>
    <lineage>
        <taxon>Bacteria</taxon>
        <taxon>Pseudomonadati</taxon>
        <taxon>Pseudomonadota</taxon>
        <taxon>Gammaproteobacteria</taxon>
        <taxon>Alteromonadales</taxon>
        <taxon>Pseudoalteromonadaceae</taxon>
        <taxon>Pseudoalteromonas</taxon>
    </lineage>
</organism>
<evidence type="ECO:0008006" key="3">
    <source>
        <dbReference type="Google" id="ProtNLM"/>
    </source>
</evidence>
<dbReference type="Proteomes" id="UP000321419">
    <property type="component" value="Unassembled WGS sequence"/>
</dbReference>
<keyword evidence="2" id="KW-1185">Reference proteome</keyword>
<sequence length="453" mass="50472">MTNSLLKAALPLSLMSILVGCGGSDGSSDTGYVQLYNGSYNSPYTRLFVDETERSGTNFADVTTRHNYSTGTYDLSFEYLDANDSYITISEQEVSIKGDKTELIVMSGNFDEPTFTELSVPISSDTDEFNLGFYNITGEDTSYDIYLATDDGVFESAELFSSAQYLSELDLQTLEEGYYTIFITEAGSTDVVYESESVYFYDEESYVAMIRPSYATEENGITLDIVTDNNYVTALKHQSALGQLRFINTVDDYSPVSFSTTRGTTVNDTNTVASDTYTDYIELSPNSYSVAMYDEEGTKLADNFLMTLEREQSAVGVFYNDIDNGLRMMSVEENLTPSSYSHTISVVNLIESYAGQTVSEVDVYFTLNGETVDDATNVIDGLDRYDQEEIDVDDEAYTVYAVYEDNGQQIVLIQQSDIDFTEEGNYILILEHDETTSSGFKMSVTRTITDSVE</sequence>
<dbReference type="OrthoDB" id="5758965at2"/>
<dbReference type="EMBL" id="BJUM01000007">
    <property type="protein sequence ID" value="GEK54136.1"/>
    <property type="molecule type" value="Genomic_DNA"/>
</dbReference>
<reference evidence="1 2" key="1">
    <citation type="submission" date="2019-07" db="EMBL/GenBank/DDBJ databases">
        <title>Whole genome shotgun sequence of Pseudoalteromonas espejiana NBRC 102222.</title>
        <authorList>
            <person name="Hosoyama A."/>
            <person name="Uohara A."/>
            <person name="Ohji S."/>
            <person name="Ichikawa N."/>
        </authorList>
    </citation>
    <scope>NUCLEOTIDE SEQUENCE [LARGE SCALE GENOMIC DNA]</scope>
    <source>
        <strain evidence="1 2">NBRC 102222</strain>
    </source>
</reference>
<dbReference type="PROSITE" id="PS51257">
    <property type="entry name" value="PROKAR_LIPOPROTEIN"/>
    <property type="match status" value="1"/>
</dbReference>
<evidence type="ECO:0000313" key="2">
    <source>
        <dbReference type="Proteomes" id="UP000321419"/>
    </source>
</evidence>
<proteinExistence type="predicted"/>
<comment type="caution">
    <text evidence="1">The sequence shown here is derived from an EMBL/GenBank/DDBJ whole genome shotgun (WGS) entry which is preliminary data.</text>
</comment>